<dbReference type="InterPro" id="IPR006629">
    <property type="entry name" value="LITAF"/>
</dbReference>
<dbReference type="GO" id="GO:0008270">
    <property type="term" value="F:zinc ion binding"/>
    <property type="evidence" value="ECO:0007669"/>
    <property type="project" value="TreeGrafter"/>
</dbReference>
<evidence type="ECO:0000256" key="7">
    <source>
        <dbReference type="ARBA" id="ARBA00023136"/>
    </source>
</evidence>
<keyword evidence="8" id="KW-1133">Transmembrane helix</keyword>
<gene>
    <name evidence="10" type="ORF">Ocin01_12488</name>
</gene>
<dbReference type="InterPro" id="IPR037519">
    <property type="entry name" value="LITAF_fam"/>
</dbReference>
<evidence type="ECO:0000256" key="3">
    <source>
        <dbReference type="ARBA" id="ARBA00004630"/>
    </source>
</evidence>
<evidence type="ECO:0000256" key="1">
    <source>
        <dbReference type="ARBA" id="ARBA00004414"/>
    </source>
</evidence>
<dbReference type="Pfam" id="PF10601">
    <property type="entry name" value="zf-LITAF-like"/>
    <property type="match status" value="1"/>
</dbReference>
<dbReference type="OrthoDB" id="4713066at2759"/>
<name>A0A1D2MMP1_ORCCI</name>
<dbReference type="EMBL" id="LJIJ01000844">
    <property type="protein sequence ID" value="ODM94192.1"/>
    <property type="molecule type" value="Genomic_DNA"/>
</dbReference>
<keyword evidence="6" id="KW-0862">Zinc</keyword>
<feature type="domain" description="LITAF" evidence="9">
    <location>
        <begin position="33"/>
        <end position="122"/>
    </location>
</feature>
<evidence type="ECO:0000256" key="4">
    <source>
        <dbReference type="ARBA" id="ARBA00005975"/>
    </source>
</evidence>
<sequence length="125" mass="12984">MSSEKCPEYFSNPTLNVGGGGKEKQMPIPQPAAPATIIVPQIALSSELGSNSIRTICSECGRDIITNTQKKPSEMSMISACMAIFCCGALACCVPFCMGSDDCVDTKHSCPHCGNVVGTNAASSC</sequence>
<dbReference type="SMART" id="SM00714">
    <property type="entry name" value="LITAF"/>
    <property type="match status" value="1"/>
</dbReference>
<evidence type="ECO:0000259" key="9">
    <source>
        <dbReference type="PROSITE" id="PS51837"/>
    </source>
</evidence>
<comment type="caution">
    <text evidence="10">The sequence shown here is derived from an EMBL/GenBank/DDBJ whole genome shotgun (WGS) entry which is preliminary data.</text>
</comment>
<comment type="similarity">
    <text evidence="4">Belongs to the CDIP1/LITAF family.</text>
</comment>
<dbReference type="GO" id="GO:0005765">
    <property type="term" value="C:lysosomal membrane"/>
    <property type="evidence" value="ECO:0007669"/>
    <property type="project" value="UniProtKB-SubCell"/>
</dbReference>
<comment type="subcellular location">
    <subcellularLocation>
        <location evidence="2">Endosome membrane</location>
        <topology evidence="2">Peripheral membrane protein</topology>
    </subcellularLocation>
    <subcellularLocation>
        <location evidence="1">Late endosome membrane</location>
    </subcellularLocation>
    <subcellularLocation>
        <location evidence="3">Lysosome membrane</location>
        <topology evidence="3">Peripheral membrane protein</topology>
        <orientation evidence="3">Cytoplasmic side</orientation>
    </subcellularLocation>
</comment>
<organism evidence="10 11">
    <name type="scientific">Orchesella cincta</name>
    <name type="common">Springtail</name>
    <name type="synonym">Podura cincta</name>
    <dbReference type="NCBI Taxonomy" id="48709"/>
    <lineage>
        <taxon>Eukaryota</taxon>
        <taxon>Metazoa</taxon>
        <taxon>Ecdysozoa</taxon>
        <taxon>Arthropoda</taxon>
        <taxon>Hexapoda</taxon>
        <taxon>Collembola</taxon>
        <taxon>Entomobryomorpha</taxon>
        <taxon>Entomobryoidea</taxon>
        <taxon>Orchesellidae</taxon>
        <taxon>Orchesellinae</taxon>
        <taxon>Orchesella</taxon>
    </lineage>
</organism>
<dbReference type="PANTHER" id="PTHR23292:SF6">
    <property type="entry name" value="FI16602P1-RELATED"/>
    <property type="match status" value="1"/>
</dbReference>
<keyword evidence="8" id="KW-0812">Transmembrane</keyword>
<dbReference type="PANTHER" id="PTHR23292">
    <property type="entry name" value="LIPOPOLYSACCHARIDE-INDUCED TUMOR NECROSIS FACTOR-ALPHA FACTOR"/>
    <property type="match status" value="1"/>
</dbReference>
<keyword evidence="5" id="KW-0479">Metal-binding</keyword>
<evidence type="ECO:0000256" key="5">
    <source>
        <dbReference type="ARBA" id="ARBA00022723"/>
    </source>
</evidence>
<dbReference type="Proteomes" id="UP000094527">
    <property type="component" value="Unassembled WGS sequence"/>
</dbReference>
<evidence type="ECO:0000256" key="2">
    <source>
        <dbReference type="ARBA" id="ARBA00004481"/>
    </source>
</evidence>
<evidence type="ECO:0000313" key="10">
    <source>
        <dbReference type="EMBL" id="ODM94192.1"/>
    </source>
</evidence>
<evidence type="ECO:0000256" key="8">
    <source>
        <dbReference type="SAM" id="Phobius"/>
    </source>
</evidence>
<reference evidence="10 11" key="1">
    <citation type="journal article" date="2016" name="Genome Biol. Evol.">
        <title>Gene Family Evolution Reflects Adaptation to Soil Environmental Stressors in the Genome of the Collembolan Orchesella cincta.</title>
        <authorList>
            <person name="Faddeeva-Vakhrusheva A."/>
            <person name="Derks M.F."/>
            <person name="Anvar S.Y."/>
            <person name="Agamennone V."/>
            <person name="Suring W."/>
            <person name="Smit S."/>
            <person name="van Straalen N.M."/>
            <person name="Roelofs D."/>
        </authorList>
    </citation>
    <scope>NUCLEOTIDE SEQUENCE [LARGE SCALE GENOMIC DNA]</scope>
    <source>
        <tissue evidence="10">Mixed pool</tissue>
    </source>
</reference>
<protein>
    <submittedName>
        <fullName evidence="10">Lipopolysaccharide-induced tumor necrosis factor-alpha factor</fullName>
    </submittedName>
</protein>
<keyword evidence="11" id="KW-1185">Reference proteome</keyword>
<proteinExistence type="inferred from homology"/>
<evidence type="ECO:0000256" key="6">
    <source>
        <dbReference type="ARBA" id="ARBA00022833"/>
    </source>
</evidence>
<dbReference type="PROSITE" id="PS51837">
    <property type="entry name" value="LITAF"/>
    <property type="match status" value="1"/>
</dbReference>
<accession>A0A1D2MMP1</accession>
<evidence type="ECO:0000313" key="11">
    <source>
        <dbReference type="Proteomes" id="UP000094527"/>
    </source>
</evidence>
<feature type="transmembrane region" description="Helical" evidence="8">
    <location>
        <begin position="77"/>
        <end position="98"/>
    </location>
</feature>
<dbReference type="GO" id="GO:0031902">
    <property type="term" value="C:late endosome membrane"/>
    <property type="evidence" value="ECO:0007669"/>
    <property type="project" value="UniProtKB-SubCell"/>
</dbReference>
<dbReference type="AlphaFoldDB" id="A0A1D2MMP1"/>
<keyword evidence="7 8" id="KW-0472">Membrane</keyword>